<dbReference type="Gene3D" id="3.80.10.10">
    <property type="entry name" value="Ribonuclease Inhibitor"/>
    <property type="match status" value="1"/>
</dbReference>
<name>A0A137P926_CONC2</name>
<protein>
    <recommendedName>
        <fullName evidence="3">F-box domain-containing protein</fullName>
    </recommendedName>
</protein>
<dbReference type="InterPro" id="IPR032675">
    <property type="entry name" value="LRR_dom_sf"/>
</dbReference>
<feature type="non-terminal residue" evidence="1">
    <location>
        <position position="1"/>
    </location>
</feature>
<dbReference type="Proteomes" id="UP000070444">
    <property type="component" value="Unassembled WGS sequence"/>
</dbReference>
<dbReference type="AlphaFoldDB" id="A0A137P926"/>
<dbReference type="OrthoDB" id="676979at2759"/>
<evidence type="ECO:0000313" key="1">
    <source>
        <dbReference type="EMBL" id="KXN71517.1"/>
    </source>
</evidence>
<keyword evidence="2" id="KW-1185">Reference proteome</keyword>
<evidence type="ECO:0008006" key="3">
    <source>
        <dbReference type="Google" id="ProtNLM"/>
    </source>
</evidence>
<reference evidence="1 2" key="1">
    <citation type="journal article" date="2015" name="Genome Biol. Evol.">
        <title>Phylogenomic analyses indicate that early fungi evolved digesting cell walls of algal ancestors of land plants.</title>
        <authorList>
            <person name="Chang Y."/>
            <person name="Wang S."/>
            <person name="Sekimoto S."/>
            <person name="Aerts A.L."/>
            <person name="Choi C."/>
            <person name="Clum A."/>
            <person name="LaButti K.M."/>
            <person name="Lindquist E.A."/>
            <person name="Yee Ngan C."/>
            <person name="Ohm R.A."/>
            <person name="Salamov A.A."/>
            <person name="Grigoriev I.V."/>
            <person name="Spatafora J.W."/>
            <person name="Berbee M.L."/>
        </authorList>
    </citation>
    <scope>NUCLEOTIDE SEQUENCE [LARGE SCALE GENOMIC DNA]</scope>
    <source>
        <strain evidence="1 2">NRRL 28638</strain>
    </source>
</reference>
<accession>A0A137P926</accession>
<gene>
    <name evidence="1" type="ORF">CONCODRAFT_78284</name>
</gene>
<proteinExistence type="predicted"/>
<evidence type="ECO:0000313" key="2">
    <source>
        <dbReference type="Proteomes" id="UP000070444"/>
    </source>
</evidence>
<sequence>MESLVNKGNNQINWELILSSWDTIKYFTKSELVDISRASISIRSILLPHIFKSVALNNISYYLDDPDELPPYELVPTENSNRVLDRNREHLKSLIPHVKSLVSEDEYNESLLISIPQVFYGLNRLQFSDTAITLATFHKLMSGLNHLEHLTLNHPTIIAFDVRNAPITLKLPSSLISFKISYGELIRADFIPGLGIGDYLADNDEFKTEILNFNIKEDSLPRLKLLEIVEDDQDFIDTQNNLISASSQLSHLITRYSLIDEEAIIKIQFLNSLTIINNYQLTHNYTDFNFLSIKMLKELKIIGALGLVKHDGSMTSRFKKLINMAKYVERLTLPFIRSYNFSIEDILQNFERLEELSFIKTGNLVSLNPDTLPKTIKSVNLYGISPKFVDFKTIKHCSKLEVISINYRNENYSSSEFEYSEFSKNIKGWRVVHFPGISIKCYKDKNQPPTPTVSSVSKELYATMRNNGKKLINIF</sequence>
<organism evidence="1 2">
    <name type="scientific">Conidiobolus coronatus (strain ATCC 28846 / CBS 209.66 / NRRL 28638)</name>
    <name type="common">Delacroixia coronata</name>
    <dbReference type="NCBI Taxonomy" id="796925"/>
    <lineage>
        <taxon>Eukaryota</taxon>
        <taxon>Fungi</taxon>
        <taxon>Fungi incertae sedis</taxon>
        <taxon>Zoopagomycota</taxon>
        <taxon>Entomophthoromycotina</taxon>
        <taxon>Entomophthoromycetes</taxon>
        <taxon>Entomophthorales</taxon>
        <taxon>Ancylistaceae</taxon>
        <taxon>Conidiobolus</taxon>
    </lineage>
</organism>
<dbReference type="EMBL" id="KQ964473">
    <property type="protein sequence ID" value="KXN71517.1"/>
    <property type="molecule type" value="Genomic_DNA"/>
</dbReference>